<dbReference type="Gene3D" id="3.30.40.10">
    <property type="entry name" value="Zinc/RING finger domain, C3HC4 (zinc finger)"/>
    <property type="match status" value="2"/>
</dbReference>
<evidence type="ECO:0000313" key="9">
    <source>
        <dbReference type="EMBL" id="KAJ1372155.1"/>
    </source>
</evidence>
<organism evidence="9 10">
    <name type="scientific">Parelaphostrongylus tenuis</name>
    <name type="common">Meningeal worm</name>
    <dbReference type="NCBI Taxonomy" id="148309"/>
    <lineage>
        <taxon>Eukaryota</taxon>
        <taxon>Metazoa</taxon>
        <taxon>Ecdysozoa</taxon>
        <taxon>Nematoda</taxon>
        <taxon>Chromadorea</taxon>
        <taxon>Rhabditida</taxon>
        <taxon>Rhabditina</taxon>
        <taxon>Rhabditomorpha</taxon>
        <taxon>Strongyloidea</taxon>
        <taxon>Metastrongylidae</taxon>
        <taxon>Parelaphostrongylus</taxon>
    </lineage>
</organism>
<accession>A0AAD5WJK3</accession>
<dbReference type="InterPro" id="IPR017907">
    <property type="entry name" value="Znf_RING_CS"/>
</dbReference>
<dbReference type="InterPro" id="IPR049342">
    <property type="entry name" value="TRAF1-6_MATH_dom"/>
</dbReference>
<proteinExistence type="predicted"/>
<dbReference type="SUPFAM" id="SSF49599">
    <property type="entry name" value="TRAF domain-like"/>
    <property type="match status" value="2"/>
</dbReference>
<dbReference type="InterPro" id="IPR013083">
    <property type="entry name" value="Znf_RING/FYVE/PHD"/>
</dbReference>
<reference evidence="9" key="1">
    <citation type="submission" date="2021-06" db="EMBL/GenBank/DDBJ databases">
        <title>Parelaphostrongylus tenuis whole genome reference sequence.</title>
        <authorList>
            <person name="Garwood T.J."/>
            <person name="Larsen P.A."/>
            <person name="Fountain-Jones N.M."/>
            <person name="Garbe J.R."/>
            <person name="Macchietto M.G."/>
            <person name="Kania S.A."/>
            <person name="Gerhold R.W."/>
            <person name="Richards J.E."/>
            <person name="Wolf T.M."/>
        </authorList>
    </citation>
    <scope>NUCLEOTIDE SEQUENCE</scope>
    <source>
        <strain evidence="9">MNPRO001-30</strain>
        <tissue evidence="9">Meninges</tissue>
    </source>
</reference>
<evidence type="ECO:0000256" key="1">
    <source>
        <dbReference type="ARBA" id="ARBA00004496"/>
    </source>
</evidence>
<keyword evidence="10" id="KW-1185">Reference proteome</keyword>
<protein>
    <submittedName>
        <fullName evidence="9">Uncharacterized protein</fullName>
    </submittedName>
</protein>
<dbReference type="PANTHER" id="PTHR10131:SF151">
    <property type="entry name" value="TNF RECEPTOR ASSOCIATED FACTOR (TRAF) HOMOLOG"/>
    <property type="match status" value="1"/>
</dbReference>
<dbReference type="Pfam" id="PF13445">
    <property type="entry name" value="zf-RING_UBOX"/>
    <property type="match status" value="1"/>
</dbReference>
<evidence type="ECO:0000259" key="8">
    <source>
        <dbReference type="PROSITE" id="PS50144"/>
    </source>
</evidence>
<dbReference type="Gene3D" id="2.60.210.10">
    <property type="entry name" value="Apoptosis, Tumor Necrosis Factor Receptor Associated Protein 2, Chain A"/>
    <property type="match status" value="1"/>
</dbReference>
<keyword evidence="4 6" id="KW-0863">Zinc-finger</keyword>
<dbReference type="Proteomes" id="UP001196413">
    <property type="component" value="Unassembled WGS sequence"/>
</dbReference>
<evidence type="ECO:0000256" key="4">
    <source>
        <dbReference type="ARBA" id="ARBA00022771"/>
    </source>
</evidence>
<dbReference type="PROSITE" id="PS00518">
    <property type="entry name" value="ZF_RING_1"/>
    <property type="match status" value="1"/>
</dbReference>
<dbReference type="InterPro" id="IPR008974">
    <property type="entry name" value="TRAF-like"/>
</dbReference>
<keyword evidence="3" id="KW-0479">Metal-binding</keyword>
<evidence type="ECO:0000313" key="10">
    <source>
        <dbReference type="Proteomes" id="UP001196413"/>
    </source>
</evidence>
<evidence type="ECO:0000259" key="7">
    <source>
        <dbReference type="PROSITE" id="PS50089"/>
    </source>
</evidence>
<dbReference type="GO" id="GO:0005737">
    <property type="term" value="C:cytoplasm"/>
    <property type="evidence" value="ECO:0007669"/>
    <property type="project" value="UniProtKB-SubCell"/>
</dbReference>
<evidence type="ECO:0000256" key="6">
    <source>
        <dbReference type="PROSITE-ProRule" id="PRU00175"/>
    </source>
</evidence>
<evidence type="ECO:0000256" key="2">
    <source>
        <dbReference type="ARBA" id="ARBA00022490"/>
    </source>
</evidence>
<keyword evidence="2" id="KW-0963">Cytoplasm</keyword>
<dbReference type="SMART" id="SM00184">
    <property type="entry name" value="RING"/>
    <property type="match status" value="1"/>
</dbReference>
<evidence type="ECO:0000256" key="3">
    <source>
        <dbReference type="ARBA" id="ARBA00022723"/>
    </source>
</evidence>
<dbReference type="Pfam" id="PF21355">
    <property type="entry name" value="TRAF-mep_MATH"/>
    <property type="match status" value="1"/>
</dbReference>
<gene>
    <name evidence="9" type="ORF">KIN20_034234</name>
</gene>
<dbReference type="EMBL" id="JAHQIW010007098">
    <property type="protein sequence ID" value="KAJ1372155.1"/>
    <property type="molecule type" value="Genomic_DNA"/>
</dbReference>
<evidence type="ECO:0000256" key="5">
    <source>
        <dbReference type="ARBA" id="ARBA00022833"/>
    </source>
</evidence>
<dbReference type="SUPFAM" id="SSF57850">
    <property type="entry name" value="RING/U-box"/>
    <property type="match status" value="1"/>
</dbReference>
<comment type="caution">
    <text evidence="9">The sequence shown here is derived from an EMBL/GenBank/DDBJ whole genome shotgun (WGS) entry which is preliminary data.</text>
</comment>
<dbReference type="AlphaFoldDB" id="A0AAD5WJK3"/>
<dbReference type="InterPro" id="IPR002083">
    <property type="entry name" value="MATH/TRAF_dom"/>
</dbReference>
<feature type="domain" description="MATH" evidence="8">
    <location>
        <begin position="188"/>
        <end position="297"/>
    </location>
</feature>
<sequence>MTVDFTNMSYEVIFVDELPTDCTCPVCEQALRAAVITKCGHYFCKQCIVIESGTKPCPVCHTEITWDSVRADRNKQRQVQSLPVKCPFVQGGCSWTGTLKEMQIDFHRLSCPNADVCPFAELGCDHLDKRVSVQEHLAKEPIRHLMYLCDAVTELKNSQIAAQMDFNTLKSECEDLMRKATTANQMYGAQLVWKIENVVQKQNEAKSGTRPIIYSEPFLSGRYGYKLIASACLYGDGQYRGKYLAVYLTILRGKYDQLLTWPFEHVVSITLLDQNPSYTDRCDISYLIDTKKITEKN</sequence>
<dbReference type="PANTHER" id="PTHR10131">
    <property type="entry name" value="TNF RECEPTOR ASSOCIATED FACTOR"/>
    <property type="match status" value="1"/>
</dbReference>
<dbReference type="InterPro" id="IPR001841">
    <property type="entry name" value="Znf_RING"/>
</dbReference>
<dbReference type="InterPro" id="IPR027370">
    <property type="entry name" value="Znf-RING_euk"/>
</dbReference>
<feature type="domain" description="RING-type" evidence="7">
    <location>
        <begin position="24"/>
        <end position="61"/>
    </location>
</feature>
<name>A0AAD5WJK3_PARTN</name>
<comment type="subcellular location">
    <subcellularLocation>
        <location evidence="1">Cytoplasm</location>
    </subcellularLocation>
</comment>
<dbReference type="PROSITE" id="PS50089">
    <property type="entry name" value="ZF_RING_2"/>
    <property type="match status" value="1"/>
</dbReference>
<dbReference type="GO" id="GO:0008270">
    <property type="term" value="F:zinc ion binding"/>
    <property type="evidence" value="ECO:0007669"/>
    <property type="project" value="UniProtKB-KW"/>
</dbReference>
<dbReference type="GO" id="GO:0043122">
    <property type="term" value="P:regulation of canonical NF-kappaB signal transduction"/>
    <property type="evidence" value="ECO:0007669"/>
    <property type="project" value="TreeGrafter"/>
</dbReference>
<dbReference type="PROSITE" id="PS50144">
    <property type="entry name" value="MATH"/>
    <property type="match status" value="1"/>
</dbReference>
<keyword evidence="5" id="KW-0862">Zinc</keyword>